<accession>A0A0E9XEV9</accession>
<sequence length="49" mass="5645">MTNHQKIFTLSSQAVRRQGDQNPEDFGVLIPLAWTHLAFQKQVKFDDMG</sequence>
<dbReference type="EMBL" id="GBXM01007388">
    <property type="protein sequence ID" value="JAI01190.1"/>
    <property type="molecule type" value="Transcribed_RNA"/>
</dbReference>
<reference evidence="1" key="1">
    <citation type="submission" date="2014-11" db="EMBL/GenBank/DDBJ databases">
        <authorList>
            <person name="Amaro Gonzalez C."/>
        </authorList>
    </citation>
    <scope>NUCLEOTIDE SEQUENCE</scope>
</reference>
<organism evidence="1">
    <name type="scientific">Anguilla anguilla</name>
    <name type="common">European freshwater eel</name>
    <name type="synonym">Muraena anguilla</name>
    <dbReference type="NCBI Taxonomy" id="7936"/>
    <lineage>
        <taxon>Eukaryota</taxon>
        <taxon>Metazoa</taxon>
        <taxon>Chordata</taxon>
        <taxon>Craniata</taxon>
        <taxon>Vertebrata</taxon>
        <taxon>Euteleostomi</taxon>
        <taxon>Actinopterygii</taxon>
        <taxon>Neopterygii</taxon>
        <taxon>Teleostei</taxon>
        <taxon>Anguilliformes</taxon>
        <taxon>Anguillidae</taxon>
        <taxon>Anguilla</taxon>
    </lineage>
</organism>
<name>A0A0E9XEV9_ANGAN</name>
<reference evidence="1" key="2">
    <citation type="journal article" date="2015" name="Fish Shellfish Immunol.">
        <title>Early steps in the European eel (Anguilla anguilla)-Vibrio vulnificus interaction in the gills: Role of the RtxA13 toxin.</title>
        <authorList>
            <person name="Callol A."/>
            <person name="Pajuelo D."/>
            <person name="Ebbesson L."/>
            <person name="Teles M."/>
            <person name="MacKenzie S."/>
            <person name="Amaro C."/>
        </authorList>
    </citation>
    <scope>NUCLEOTIDE SEQUENCE</scope>
</reference>
<proteinExistence type="predicted"/>
<protein>
    <submittedName>
        <fullName evidence="1">Uncharacterized protein</fullName>
    </submittedName>
</protein>
<evidence type="ECO:0000313" key="1">
    <source>
        <dbReference type="EMBL" id="JAI01190.1"/>
    </source>
</evidence>
<dbReference type="AlphaFoldDB" id="A0A0E9XEV9"/>